<dbReference type="SUPFAM" id="SSF52172">
    <property type="entry name" value="CheY-like"/>
    <property type="match status" value="1"/>
</dbReference>
<accession>A0A545UCA3</accession>
<dbReference type="Gene3D" id="1.10.287.130">
    <property type="match status" value="1"/>
</dbReference>
<dbReference type="GO" id="GO:0043565">
    <property type="term" value="F:sequence-specific DNA binding"/>
    <property type="evidence" value="ECO:0007669"/>
    <property type="project" value="InterPro"/>
</dbReference>
<comment type="catalytic activity">
    <reaction evidence="1">
        <text>ATP + protein L-histidine = ADP + protein N-phospho-L-histidine.</text>
        <dbReference type="EC" id="2.7.13.3"/>
    </reaction>
</comment>
<dbReference type="Pfam" id="PF00512">
    <property type="entry name" value="HisKA"/>
    <property type="match status" value="1"/>
</dbReference>
<dbReference type="InterPro" id="IPR018060">
    <property type="entry name" value="HTH_AraC"/>
</dbReference>
<dbReference type="InterPro" id="IPR005467">
    <property type="entry name" value="His_kinase_dom"/>
</dbReference>
<dbReference type="InterPro" id="IPR011123">
    <property type="entry name" value="Y_Y_Y"/>
</dbReference>
<dbReference type="InterPro" id="IPR036097">
    <property type="entry name" value="HisK_dim/P_sf"/>
</dbReference>
<dbReference type="InterPro" id="IPR004358">
    <property type="entry name" value="Sig_transdc_His_kin-like_C"/>
</dbReference>
<dbReference type="InterPro" id="IPR011006">
    <property type="entry name" value="CheY-like_superfamily"/>
</dbReference>
<dbReference type="RefSeq" id="WP_142932095.1">
    <property type="nucleotide sequence ID" value="NZ_ML660165.1"/>
</dbReference>
<keyword evidence="11" id="KW-1185">Reference proteome</keyword>
<dbReference type="GO" id="GO:0000155">
    <property type="term" value="F:phosphorelay sensor kinase activity"/>
    <property type="evidence" value="ECO:0007669"/>
    <property type="project" value="InterPro"/>
</dbReference>
<dbReference type="PANTHER" id="PTHR43547">
    <property type="entry name" value="TWO-COMPONENT HISTIDINE KINASE"/>
    <property type="match status" value="1"/>
</dbReference>
<dbReference type="InterPro" id="IPR036890">
    <property type="entry name" value="HATPase_C_sf"/>
</dbReference>
<evidence type="ECO:0000259" key="9">
    <source>
        <dbReference type="PROSITE" id="PS50110"/>
    </source>
</evidence>
<dbReference type="Pfam" id="PF12833">
    <property type="entry name" value="HTH_18"/>
    <property type="match status" value="1"/>
</dbReference>
<dbReference type="Pfam" id="PF02518">
    <property type="entry name" value="HATPase_c"/>
    <property type="match status" value="1"/>
</dbReference>
<dbReference type="SMART" id="SM00342">
    <property type="entry name" value="HTH_ARAC"/>
    <property type="match status" value="1"/>
</dbReference>
<keyword evidence="4" id="KW-0805">Transcription regulation</keyword>
<dbReference type="Gene3D" id="3.40.50.2300">
    <property type="match status" value="1"/>
</dbReference>
<reference evidence="10 11" key="1">
    <citation type="submission" date="2019-07" db="EMBL/GenBank/DDBJ databases">
        <title>Draft genome for Aliikangiella sp. M105.</title>
        <authorList>
            <person name="Wang G."/>
        </authorList>
    </citation>
    <scope>NUCLEOTIDE SEQUENCE [LARGE SCALE GENOMIC DNA]</scope>
    <source>
        <strain evidence="10 11">M105</strain>
    </source>
</reference>
<dbReference type="CDD" id="cd00075">
    <property type="entry name" value="HATPase"/>
    <property type="match status" value="1"/>
</dbReference>
<evidence type="ECO:0000313" key="11">
    <source>
        <dbReference type="Proteomes" id="UP000315439"/>
    </source>
</evidence>
<proteinExistence type="predicted"/>
<dbReference type="InterPro" id="IPR003661">
    <property type="entry name" value="HisK_dim/P_dom"/>
</dbReference>
<dbReference type="InterPro" id="IPR013783">
    <property type="entry name" value="Ig-like_fold"/>
</dbReference>
<name>A0A545UCA3_9GAMM</name>
<feature type="modified residue" description="4-aspartylphosphate" evidence="6">
    <location>
        <position position="1164"/>
    </location>
</feature>
<dbReference type="Gene3D" id="2.60.40.10">
    <property type="entry name" value="Immunoglobulins"/>
    <property type="match status" value="1"/>
</dbReference>
<evidence type="ECO:0000256" key="6">
    <source>
        <dbReference type="PROSITE-ProRule" id="PRU00169"/>
    </source>
</evidence>
<dbReference type="Pfam" id="PF00072">
    <property type="entry name" value="Response_reg"/>
    <property type="match status" value="1"/>
</dbReference>
<evidence type="ECO:0000256" key="1">
    <source>
        <dbReference type="ARBA" id="ARBA00000085"/>
    </source>
</evidence>
<feature type="domain" description="HTH araC/xylS-type" evidence="7">
    <location>
        <begin position="1283"/>
        <end position="1382"/>
    </location>
</feature>
<keyword evidence="5" id="KW-0804">Transcription</keyword>
<dbReference type="PROSITE" id="PS50109">
    <property type="entry name" value="HIS_KIN"/>
    <property type="match status" value="1"/>
</dbReference>
<protein>
    <recommendedName>
        <fullName evidence="2">histidine kinase</fullName>
        <ecNumber evidence="2">2.7.13.3</ecNumber>
    </recommendedName>
</protein>
<dbReference type="PROSITE" id="PS01124">
    <property type="entry name" value="HTH_ARAC_FAMILY_2"/>
    <property type="match status" value="1"/>
</dbReference>
<sequence length="1390" mass="157816">MLYTKRILKLTNIIIFCLFFAAISKAKATYYFSTEITHSDGLPKGPINDIAQDHEGYIWIATRNGLFRYDGDNYKIYYPNQGPYNSIPDQVLFNLYIAKDGTLYAGSMFSGVLKYDRQTDTFSAFADTPGNFAIRSVIDVTEDQENRIWSIGKKGLMRLENDGKTYTPFLFKSSEDIGKYLTVAKNQMFFAYYSQNYSGFCQIINEQQSCLREMRIRFILQNPTNDNELWIGTRKKGLQRYQIDEAQWTVEEPEIDMVSAVDMKDGSFLYTTKDDKLGRYDMQQRKIIAIDSARKTPILSPNPYGTIRLLLRDSSGTVWARSHDKIVKIKSSDFIRKVDLMIADDALIKEISEDSEGNLWLITDYHGLVKYDPKRNKSFSYLPPGITKTRARVLLPLPDQSIITGFSGKLFRYFPATDFWQPIQVPKGPIHAINLISDNKIIFDTDKLYTYDLNSNNLVNLFDVYDMDMTTIYDIIPLGAEKFLILDYAKAHLLDLKNNHYQLFKANTPTASGLSRSVKGGGAYTVKNEIWINAVSQRLHRMSHSTSQTPSFESFDLNLNGIILEILSITDDNQGELWLGTNQGLVLFQTKNQQPTLLTQEDGIPKQGFNNLSAFKTKSGKVYFGIKNSLLEVSPEKYHARTFAPNIVVPSVTINDKVVLSGTNYILHPDDNSITFKFASLDFHQSNNNQLKFKLSGFDSSWRQANGNNQAQYTNLPHGDYQFKVRGTNSHGLWSDKEAVIFIQVIPAFWQTPIAYLLYILLIALTIFSAFKWRFKLLEARAEKLKQEVSLRTHQIQNLLEKKNTLFSNISHELRTPLTLIIGPIRKILSDSKSLDQIKSSSTENQTIDENLVKNMNTALDNTNRLIQMVDQLLMLARSSASTQEEWKYYEVGRVIKYIVSSVSSLAEDKNISLQVELDKEIFVKAIEHSLETILLNLTVNAIKYVPRGGQVNISAKVSNNNVAISVKDNGPGIPPMYRDSIFERFTQVDSTRQKQTENNSEFEPGSTSGVGLGLALVKELLVLQNGSIELIDDHGAHFLVKLPVTQKLAAKLAAKKSPSTFQLDKELLSNTNLMPKQTIQSQLTFSIDTAVIGESVSLPPDNQESAFNPLNKDKKILIVDDNQQMCGYLFDLLSNNYSCATAYDGKSGIEIALKEMPDLIISDVMMPGVDGLELTKTLRNNPKASHIPIILLTAQGTTDFRVDAYQVNPDDFITKPFRDDDLLTRIESILTVREILQQSIFRGIGRHAQNLINEAKSQVEENETLTNSTQTKKLAESNNFIDKLNKIIEKHYANDRLTSKDIADHLNMSVRSLQRKVTYYSGVSPLTYLRTFRLEKAAKLIVAGQTSIKLVRHQIGMTNNARFYEYFKQYFGHTPNEYMAKYQKENFNN</sequence>
<dbReference type="InterPro" id="IPR015943">
    <property type="entry name" value="WD40/YVTN_repeat-like_dom_sf"/>
</dbReference>
<keyword evidence="3 6" id="KW-0597">Phosphoprotein</keyword>
<dbReference type="GO" id="GO:0003700">
    <property type="term" value="F:DNA-binding transcription factor activity"/>
    <property type="evidence" value="ECO:0007669"/>
    <property type="project" value="InterPro"/>
</dbReference>
<dbReference type="EMBL" id="VIKS01000009">
    <property type="protein sequence ID" value="TQV87098.1"/>
    <property type="molecule type" value="Genomic_DNA"/>
</dbReference>
<dbReference type="SUPFAM" id="SSF46689">
    <property type="entry name" value="Homeodomain-like"/>
    <property type="match status" value="1"/>
</dbReference>
<dbReference type="EC" id="2.7.13.3" evidence="2"/>
<dbReference type="CDD" id="cd00082">
    <property type="entry name" value="HisKA"/>
    <property type="match status" value="1"/>
</dbReference>
<gene>
    <name evidence="10" type="ORF">FLL46_14935</name>
</gene>
<evidence type="ECO:0000256" key="4">
    <source>
        <dbReference type="ARBA" id="ARBA00023015"/>
    </source>
</evidence>
<evidence type="ECO:0000256" key="2">
    <source>
        <dbReference type="ARBA" id="ARBA00012438"/>
    </source>
</evidence>
<dbReference type="Gene3D" id="3.30.565.10">
    <property type="entry name" value="Histidine kinase-like ATPase, C-terminal domain"/>
    <property type="match status" value="1"/>
</dbReference>
<dbReference type="Proteomes" id="UP000315439">
    <property type="component" value="Unassembled WGS sequence"/>
</dbReference>
<evidence type="ECO:0000256" key="3">
    <source>
        <dbReference type="ARBA" id="ARBA00022553"/>
    </source>
</evidence>
<dbReference type="OrthoDB" id="5555669at2"/>
<evidence type="ECO:0000313" key="10">
    <source>
        <dbReference type="EMBL" id="TQV87098.1"/>
    </source>
</evidence>
<dbReference type="SUPFAM" id="SSF63829">
    <property type="entry name" value="Calcium-dependent phosphotriesterase"/>
    <property type="match status" value="2"/>
</dbReference>
<dbReference type="InterPro" id="IPR009057">
    <property type="entry name" value="Homeodomain-like_sf"/>
</dbReference>
<dbReference type="InterPro" id="IPR001789">
    <property type="entry name" value="Sig_transdc_resp-reg_receiver"/>
</dbReference>
<feature type="domain" description="Response regulatory" evidence="9">
    <location>
        <begin position="1116"/>
        <end position="1231"/>
    </location>
</feature>
<dbReference type="PANTHER" id="PTHR43547:SF2">
    <property type="entry name" value="HYBRID SIGNAL TRANSDUCTION HISTIDINE KINASE C"/>
    <property type="match status" value="1"/>
</dbReference>
<dbReference type="Pfam" id="PF07494">
    <property type="entry name" value="Reg_prop"/>
    <property type="match status" value="1"/>
</dbReference>
<evidence type="ECO:0000259" key="7">
    <source>
        <dbReference type="PROSITE" id="PS01124"/>
    </source>
</evidence>
<dbReference type="Gene3D" id="1.10.10.60">
    <property type="entry name" value="Homeodomain-like"/>
    <property type="match status" value="1"/>
</dbReference>
<dbReference type="PROSITE" id="PS50110">
    <property type="entry name" value="RESPONSE_REGULATORY"/>
    <property type="match status" value="1"/>
</dbReference>
<dbReference type="SUPFAM" id="SSF47384">
    <property type="entry name" value="Homodimeric domain of signal transducing histidine kinase"/>
    <property type="match status" value="1"/>
</dbReference>
<evidence type="ECO:0000256" key="5">
    <source>
        <dbReference type="ARBA" id="ARBA00023163"/>
    </source>
</evidence>
<dbReference type="InterPro" id="IPR011110">
    <property type="entry name" value="Reg_prop"/>
</dbReference>
<dbReference type="SMART" id="SM00388">
    <property type="entry name" value="HisKA"/>
    <property type="match status" value="1"/>
</dbReference>
<dbReference type="InterPro" id="IPR003594">
    <property type="entry name" value="HATPase_dom"/>
</dbReference>
<dbReference type="SMART" id="SM00387">
    <property type="entry name" value="HATPase_c"/>
    <property type="match status" value="1"/>
</dbReference>
<dbReference type="Gene3D" id="2.130.10.10">
    <property type="entry name" value="YVTN repeat-like/Quinoprotein amine dehydrogenase"/>
    <property type="match status" value="2"/>
</dbReference>
<organism evidence="10 11">
    <name type="scientific">Aliikangiella coralliicola</name>
    <dbReference type="NCBI Taxonomy" id="2592383"/>
    <lineage>
        <taxon>Bacteria</taxon>
        <taxon>Pseudomonadati</taxon>
        <taxon>Pseudomonadota</taxon>
        <taxon>Gammaproteobacteria</taxon>
        <taxon>Oceanospirillales</taxon>
        <taxon>Pleioneaceae</taxon>
        <taxon>Aliikangiella</taxon>
    </lineage>
</organism>
<comment type="caution">
    <text evidence="10">The sequence shown here is derived from an EMBL/GenBank/DDBJ whole genome shotgun (WGS) entry which is preliminary data.</text>
</comment>
<dbReference type="PRINTS" id="PR00344">
    <property type="entry name" value="BCTRLSENSOR"/>
</dbReference>
<dbReference type="SMART" id="SM00448">
    <property type="entry name" value="REC"/>
    <property type="match status" value="1"/>
</dbReference>
<dbReference type="SUPFAM" id="SSF55874">
    <property type="entry name" value="ATPase domain of HSP90 chaperone/DNA topoisomerase II/histidine kinase"/>
    <property type="match status" value="1"/>
</dbReference>
<dbReference type="CDD" id="cd17574">
    <property type="entry name" value="REC_OmpR"/>
    <property type="match status" value="1"/>
</dbReference>
<feature type="domain" description="Histidine kinase" evidence="8">
    <location>
        <begin position="809"/>
        <end position="1047"/>
    </location>
</feature>
<dbReference type="Pfam" id="PF07495">
    <property type="entry name" value="Y_Y_Y"/>
    <property type="match status" value="1"/>
</dbReference>
<evidence type="ECO:0000259" key="8">
    <source>
        <dbReference type="PROSITE" id="PS50109"/>
    </source>
</evidence>